<dbReference type="PANTHER" id="PTHR10192:SF5">
    <property type="entry name" value="GEPHYRIN"/>
    <property type="match status" value="1"/>
</dbReference>
<reference evidence="7" key="1">
    <citation type="submission" date="2018-01" db="EMBL/GenBank/DDBJ databases">
        <authorList>
            <person name="Li J."/>
        </authorList>
    </citation>
    <scope>NUCLEOTIDE SEQUENCE [LARGE SCALE GENOMIC DNA]</scope>
    <source>
        <strain evidence="7">2184</strain>
    </source>
</reference>
<organism evidence="6 7">
    <name type="scientific">Corynebacterium liangguodongii</name>
    <dbReference type="NCBI Taxonomy" id="2079535"/>
    <lineage>
        <taxon>Bacteria</taxon>
        <taxon>Bacillati</taxon>
        <taxon>Actinomycetota</taxon>
        <taxon>Actinomycetes</taxon>
        <taxon>Mycobacteriales</taxon>
        <taxon>Corynebacteriaceae</taxon>
        <taxon>Corynebacterium</taxon>
    </lineage>
</organism>
<dbReference type="InterPro" id="IPR001453">
    <property type="entry name" value="MoaB/Mog_dom"/>
</dbReference>
<dbReference type="Gene3D" id="3.90.105.10">
    <property type="entry name" value="Molybdopterin biosynthesis moea protein, domain 2"/>
    <property type="match status" value="1"/>
</dbReference>
<keyword evidence="5" id="KW-0460">Magnesium</keyword>
<dbReference type="InterPro" id="IPR036135">
    <property type="entry name" value="MoeA_linker/N_sf"/>
</dbReference>
<evidence type="ECO:0000256" key="5">
    <source>
        <dbReference type="RuleBase" id="RU365090"/>
    </source>
</evidence>
<keyword evidence="3 5" id="KW-0500">Molybdenum</keyword>
<dbReference type="SUPFAM" id="SSF63882">
    <property type="entry name" value="MoeA N-terminal region -like"/>
    <property type="match status" value="1"/>
</dbReference>
<evidence type="ECO:0000256" key="2">
    <source>
        <dbReference type="ARBA" id="ARBA00010763"/>
    </source>
</evidence>
<comment type="catalytic activity">
    <reaction evidence="4">
        <text>adenylyl-molybdopterin + molybdate = Mo-molybdopterin + AMP + H(+)</text>
        <dbReference type="Rhea" id="RHEA:35047"/>
        <dbReference type="ChEBI" id="CHEBI:15378"/>
        <dbReference type="ChEBI" id="CHEBI:36264"/>
        <dbReference type="ChEBI" id="CHEBI:62727"/>
        <dbReference type="ChEBI" id="CHEBI:71302"/>
        <dbReference type="ChEBI" id="CHEBI:456215"/>
        <dbReference type="EC" id="2.10.1.1"/>
    </reaction>
</comment>
<dbReference type="GO" id="GO:0061599">
    <property type="term" value="F:molybdopterin molybdotransferase activity"/>
    <property type="evidence" value="ECO:0007669"/>
    <property type="project" value="UniProtKB-UniRule"/>
</dbReference>
<comment type="pathway">
    <text evidence="5">Cofactor biosynthesis; molybdopterin biosynthesis.</text>
</comment>
<name>A0A2S0WDU0_9CORY</name>
<dbReference type="InterPro" id="IPR025877">
    <property type="entry name" value="MobA-like_NTP_Trfase"/>
</dbReference>
<sequence length="595" mass="61646">MLAAIIVAGGRSQRMSETAPTSAPPKPLLQHGGLPGQPRLVDASIAAADAAERIVVVGPPIDLPAHVARVREDPPFSGPAAAIAAGIRYLESFSPTRVLVLAADLIAPAGAVNALLAAARRHPGAQAWVGSHDGVDQPLASLLDFAAAREAFTDADVTGGSVRRALAPLETYRVEVDAADADTWEDASARRIGLPDGPATWVSARDRVAAAAASMIGEPVASAPLIGTVLAEDVVAPTDVPHYDSSAMDGFAIAGPSPWRLLAHPQAGAQGRNVHRAGGELRPGEALPILTGSLLPRGATAIVRSERCRVDSSSGSHCVVADADPAPGADIRRAGEELRRGEVLLRAGTRLGPRHAALLDACAVDRISAYPRVSVDVALTGNEVITAGVPAPGEVRDAFSRSFPALIEALGAKVGRLDRLADDPLDLSAWLERATADIVVVTGGTGHSGQDFARRAITERADHILAESVRCAPGHPTLVAARDRGDGRPQLFVGAPGNPLAAHVALHSFVSPAIAVASGREFPAAETCRAGEDIEPMTKRRVRLIPAWLNRSTDEAFVLTKTRSHMLSGYAAADALLVVGEGGAARHAPVCYLPL</sequence>
<dbReference type="PANTHER" id="PTHR10192">
    <property type="entry name" value="MOLYBDOPTERIN BIOSYNTHESIS PROTEIN"/>
    <property type="match status" value="1"/>
</dbReference>
<proteinExistence type="inferred from homology"/>
<dbReference type="InterPro" id="IPR036425">
    <property type="entry name" value="MoaB/Mog-like_dom_sf"/>
</dbReference>
<dbReference type="SUPFAM" id="SSF53218">
    <property type="entry name" value="Molybdenum cofactor biosynthesis proteins"/>
    <property type="match status" value="1"/>
</dbReference>
<dbReference type="SUPFAM" id="SSF53448">
    <property type="entry name" value="Nucleotide-diphospho-sugar transferases"/>
    <property type="match status" value="1"/>
</dbReference>
<dbReference type="RefSeq" id="WP_108403929.1">
    <property type="nucleotide sequence ID" value="NZ_CP026948.1"/>
</dbReference>
<gene>
    <name evidence="6" type="ORF">C3E79_05030</name>
</gene>
<comment type="function">
    <text evidence="1 5">Catalyzes the insertion of molybdate into adenylated molybdopterin with the concomitant release of AMP.</text>
</comment>
<keyword evidence="5" id="KW-0501">Molybdenum cofactor biosynthesis</keyword>
<dbReference type="GO" id="GO:0006777">
    <property type="term" value="P:Mo-molybdopterin cofactor biosynthetic process"/>
    <property type="evidence" value="ECO:0007669"/>
    <property type="project" value="UniProtKB-UniRule"/>
</dbReference>
<keyword evidence="5" id="KW-0479">Metal-binding</keyword>
<dbReference type="Gene3D" id="2.40.340.10">
    <property type="entry name" value="MoeA, C-terminal, domain IV"/>
    <property type="match status" value="1"/>
</dbReference>
<dbReference type="CDD" id="cd00887">
    <property type="entry name" value="MoeA"/>
    <property type="match status" value="1"/>
</dbReference>
<evidence type="ECO:0000256" key="4">
    <source>
        <dbReference type="ARBA" id="ARBA00047317"/>
    </source>
</evidence>
<evidence type="ECO:0000256" key="1">
    <source>
        <dbReference type="ARBA" id="ARBA00002901"/>
    </source>
</evidence>
<dbReference type="AlphaFoldDB" id="A0A2S0WDU0"/>
<protein>
    <recommendedName>
        <fullName evidence="5">Molybdopterin molybdenumtransferase</fullName>
        <ecNumber evidence="5">2.10.1.1</ecNumber>
    </recommendedName>
</protein>
<dbReference type="GO" id="GO:0016779">
    <property type="term" value="F:nucleotidyltransferase activity"/>
    <property type="evidence" value="ECO:0007669"/>
    <property type="project" value="UniProtKB-ARBA"/>
</dbReference>
<keyword evidence="7" id="KW-1185">Reference proteome</keyword>
<evidence type="ECO:0000313" key="7">
    <source>
        <dbReference type="Proteomes" id="UP000244754"/>
    </source>
</evidence>
<evidence type="ECO:0000313" key="6">
    <source>
        <dbReference type="EMBL" id="AWB83920.1"/>
    </source>
</evidence>
<dbReference type="KEGG" id="clia:C3E79_05030"/>
<dbReference type="Gene3D" id="3.90.550.10">
    <property type="entry name" value="Spore Coat Polysaccharide Biosynthesis Protein SpsA, Chain A"/>
    <property type="match status" value="1"/>
</dbReference>
<dbReference type="InterPro" id="IPR036688">
    <property type="entry name" value="MoeA_C_domain_IV_sf"/>
</dbReference>
<dbReference type="Pfam" id="PF12804">
    <property type="entry name" value="NTP_transf_3"/>
    <property type="match status" value="1"/>
</dbReference>
<dbReference type="Gene3D" id="2.170.190.11">
    <property type="entry name" value="Molybdopterin biosynthesis moea protein, domain 3"/>
    <property type="match status" value="1"/>
</dbReference>
<dbReference type="Pfam" id="PF00994">
    <property type="entry name" value="MoCF_biosynth"/>
    <property type="match status" value="1"/>
</dbReference>
<dbReference type="InterPro" id="IPR038987">
    <property type="entry name" value="MoeA-like"/>
</dbReference>
<evidence type="ECO:0000256" key="3">
    <source>
        <dbReference type="ARBA" id="ARBA00022505"/>
    </source>
</evidence>
<dbReference type="GO" id="GO:0005829">
    <property type="term" value="C:cytosol"/>
    <property type="evidence" value="ECO:0007669"/>
    <property type="project" value="TreeGrafter"/>
</dbReference>
<dbReference type="SMART" id="SM00852">
    <property type="entry name" value="MoCF_biosynth"/>
    <property type="match status" value="1"/>
</dbReference>
<dbReference type="UniPathway" id="UPA00344"/>
<dbReference type="EMBL" id="CP026948">
    <property type="protein sequence ID" value="AWB83920.1"/>
    <property type="molecule type" value="Genomic_DNA"/>
</dbReference>
<dbReference type="InterPro" id="IPR029044">
    <property type="entry name" value="Nucleotide-diphossugar_trans"/>
</dbReference>
<dbReference type="Pfam" id="PF03453">
    <property type="entry name" value="MoeA_N"/>
    <property type="match status" value="1"/>
</dbReference>
<accession>A0A2S0WDU0</accession>
<keyword evidence="5" id="KW-0808">Transferase</keyword>
<comment type="cofactor">
    <cofactor evidence="5">
        <name>Mg(2+)</name>
        <dbReference type="ChEBI" id="CHEBI:18420"/>
    </cofactor>
</comment>
<dbReference type="InterPro" id="IPR005110">
    <property type="entry name" value="MoeA_linker/N"/>
</dbReference>
<dbReference type="EC" id="2.10.1.1" evidence="5"/>
<comment type="similarity">
    <text evidence="2 5">Belongs to the MoeA family.</text>
</comment>
<dbReference type="Gene3D" id="3.40.980.10">
    <property type="entry name" value="MoaB/Mog-like domain"/>
    <property type="match status" value="1"/>
</dbReference>
<dbReference type="GO" id="GO:0046872">
    <property type="term" value="F:metal ion binding"/>
    <property type="evidence" value="ECO:0007669"/>
    <property type="project" value="UniProtKB-UniRule"/>
</dbReference>
<dbReference type="Proteomes" id="UP000244754">
    <property type="component" value="Chromosome"/>
</dbReference>